<comment type="similarity">
    <text evidence="5 11">Belongs to the purine/pyrimidine phosphoribosyltransferase family.</text>
</comment>
<dbReference type="GO" id="GO:0006166">
    <property type="term" value="P:purine ribonucleoside salvage"/>
    <property type="evidence" value="ECO:0007669"/>
    <property type="project" value="UniProtKB-UniRule"/>
</dbReference>
<dbReference type="GO" id="GO:0005737">
    <property type="term" value="C:cytoplasm"/>
    <property type="evidence" value="ECO:0007669"/>
    <property type="project" value="UniProtKB-SubCell"/>
</dbReference>
<dbReference type="GO" id="GO:0006168">
    <property type="term" value="P:adenine salvage"/>
    <property type="evidence" value="ECO:0007669"/>
    <property type="project" value="InterPro"/>
</dbReference>
<evidence type="ECO:0000256" key="9">
    <source>
        <dbReference type="ARBA" id="ARBA00022679"/>
    </source>
</evidence>
<evidence type="ECO:0000256" key="4">
    <source>
        <dbReference type="ARBA" id="ARBA00004659"/>
    </source>
</evidence>
<dbReference type="EC" id="2.4.2.7" evidence="6 11"/>
<dbReference type="EMBL" id="MHIF01000002">
    <property type="protein sequence ID" value="OGY49600.1"/>
    <property type="molecule type" value="Genomic_DNA"/>
</dbReference>
<dbReference type="Pfam" id="PF00156">
    <property type="entry name" value="Pribosyltran"/>
    <property type="match status" value="1"/>
</dbReference>
<evidence type="ECO:0000256" key="11">
    <source>
        <dbReference type="HAMAP-Rule" id="MF_00004"/>
    </source>
</evidence>
<dbReference type="UniPathway" id="UPA00588">
    <property type="reaction ID" value="UER00646"/>
</dbReference>
<comment type="function">
    <text evidence="2 11">Catalyzes a salvage reaction resulting in the formation of AMP, that is energically less costly than de novo synthesis.</text>
</comment>
<keyword evidence="7 11" id="KW-0963">Cytoplasm</keyword>
<dbReference type="PANTHER" id="PTHR32315:SF3">
    <property type="entry name" value="ADENINE PHOSPHORIBOSYLTRANSFERASE"/>
    <property type="match status" value="1"/>
</dbReference>
<evidence type="ECO:0000313" key="13">
    <source>
        <dbReference type="EMBL" id="OGY49600.1"/>
    </source>
</evidence>
<evidence type="ECO:0000256" key="3">
    <source>
        <dbReference type="ARBA" id="ARBA00004496"/>
    </source>
</evidence>
<comment type="caution">
    <text evidence="13">The sequence shown here is derived from an EMBL/GenBank/DDBJ whole genome shotgun (WGS) entry which is preliminary data.</text>
</comment>
<dbReference type="GO" id="GO:0044209">
    <property type="term" value="P:AMP salvage"/>
    <property type="evidence" value="ECO:0007669"/>
    <property type="project" value="UniProtKB-UniRule"/>
</dbReference>
<dbReference type="Gene3D" id="3.40.50.2020">
    <property type="match status" value="1"/>
</dbReference>
<comment type="subunit">
    <text evidence="11">Homodimer.</text>
</comment>
<keyword evidence="10 11" id="KW-0660">Purine salvage</keyword>
<keyword evidence="9 11" id="KW-0808">Transferase</keyword>
<dbReference type="InterPro" id="IPR050054">
    <property type="entry name" value="UPRTase/APRTase"/>
</dbReference>
<sequence length="181" mass="20201">MDKAYLDARIRKIPNFPKEGILFYDVTTLFEDAACFKQMIDEICKNYEGQKIDKVVGIDARGFLLASTMAYKLNAGISVVRKKGKLPHKTKQASYEKEYGPDIVEMHEDTIKPGEKVVIADDLLATGGTMSAAIDLVKQMGGEIAGIDFIINLSFLPGLEKLKEFGYPVHFLVDYDNEKVT</sequence>
<dbReference type="NCBIfam" id="NF002634">
    <property type="entry name" value="PRK02304.1-3"/>
    <property type="match status" value="1"/>
</dbReference>
<evidence type="ECO:0000256" key="7">
    <source>
        <dbReference type="ARBA" id="ARBA00022490"/>
    </source>
</evidence>
<gene>
    <name evidence="11" type="primary">apt</name>
    <name evidence="13" type="ORF">A2663_02435</name>
</gene>
<dbReference type="CDD" id="cd06223">
    <property type="entry name" value="PRTases_typeI"/>
    <property type="match status" value="1"/>
</dbReference>
<evidence type="ECO:0000256" key="5">
    <source>
        <dbReference type="ARBA" id="ARBA00008391"/>
    </source>
</evidence>
<dbReference type="NCBIfam" id="NF002636">
    <property type="entry name" value="PRK02304.1-5"/>
    <property type="match status" value="1"/>
</dbReference>
<dbReference type="InterPro" id="IPR029057">
    <property type="entry name" value="PRTase-like"/>
</dbReference>
<reference evidence="13 14" key="1">
    <citation type="journal article" date="2016" name="Nat. Commun.">
        <title>Thousands of microbial genomes shed light on interconnected biogeochemical processes in an aquifer system.</title>
        <authorList>
            <person name="Anantharaman K."/>
            <person name="Brown C.T."/>
            <person name="Hug L.A."/>
            <person name="Sharon I."/>
            <person name="Castelle C.J."/>
            <person name="Probst A.J."/>
            <person name="Thomas B.C."/>
            <person name="Singh A."/>
            <person name="Wilkins M.J."/>
            <person name="Karaoz U."/>
            <person name="Brodie E.L."/>
            <person name="Williams K.H."/>
            <person name="Hubbard S.S."/>
            <person name="Banfield J.F."/>
        </authorList>
    </citation>
    <scope>NUCLEOTIDE SEQUENCE [LARGE SCALE GENOMIC DNA]</scope>
</reference>
<comment type="catalytic activity">
    <reaction evidence="1 11">
        <text>AMP + diphosphate = 5-phospho-alpha-D-ribose 1-diphosphate + adenine</text>
        <dbReference type="Rhea" id="RHEA:16609"/>
        <dbReference type="ChEBI" id="CHEBI:16708"/>
        <dbReference type="ChEBI" id="CHEBI:33019"/>
        <dbReference type="ChEBI" id="CHEBI:58017"/>
        <dbReference type="ChEBI" id="CHEBI:456215"/>
        <dbReference type="EC" id="2.4.2.7"/>
    </reaction>
</comment>
<proteinExistence type="inferred from homology"/>
<evidence type="ECO:0000256" key="1">
    <source>
        <dbReference type="ARBA" id="ARBA00000868"/>
    </source>
</evidence>
<dbReference type="GO" id="GO:0003999">
    <property type="term" value="F:adenine phosphoribosyltransferase activity"/>
    <property type="evidence" value="ECO:0007669"/>
    <property type="project" value="UniProtKB-UniRule"/>
</dbReference>
<evidence type="ECO:0000256" key="8">
    <source>
        <dbReference type="ARBA" id="ARBA00022676"/>
    </source>
</evidence>
<accession>A0A1G1YD06</accession>
<feature type="domain" description="Phosphoribosyltransferase" evidence="12">
    <location>
        <begin position="41"/>
        <end position="147"/>
    </location>
</feature>
<dbReference type="HAMAP" id="MF_00004">
    <property type="entry name" value="Aden_phosphoribosyltr"/>
    <property type="match status" value="1"/>
</dbReference>
<comment type="pathway">
    <text evidence="4 11">Purine metabolism; AMP biosynthesis via salvage pathway; AMP from adenine: step 1/1.</text>
</comment>
<protein>
    <recommendedName>
        <fullName evidence="6 11">Adenine phosphoribosyltransferase</fullName>
        <shortName evidence="11">APRT</shortName>
        <ecNumber evidence="6 11">2.4.2.7</ecNumber>
    </recommendedName>
</protein>
<dbReference type="Proteomes" id="UP000178432">
    <property type="component" value="Unassembled WGS sequence"/>
</dbReference>
<evidence type="ECO:0000256" key="6">
    <source>
        <dbReference type="ARBA" id="ARBA00011893"/>
    </source>
</evidence>
<dbReference type="GO" id="GO:0016208">
    <property type="term" value="F:AMP binding"/>
    <property type="evidence" value="ECO:0007669"/>
    <property type="project" value="TreeGrafter"/>
</dbReference>
<dbReference type="InterPro" id="IPR005764">
    <property type="entry name" value="Ade_phspho_trans"/>
</dbReference>
<dbReference type="NCBIfam" id="TIGR01090">
    <property type="entry name" value="apt"/>
    <property type="match status" value="1"/>
</dbReference>
<evidence type="ECO:0000256" key="2">
    <source>
        <dbReference type="ARBA" id="ARBA00003968"/>
    </source>
</evidence>
<dbReference type="SUPFAM" id="SSF53271">
    <property type="entry name" value="PRTase-like"/>
    <property type="match status" value="1"/>
</dbReference>
<comment type="subcellular location">
    <subcellularLocation>
        <location evidence="3 11">Cytoplasm</location>
    </subcellularLocation>
</comment>
<keyword evidence="8 11" id="KW-0328">Glycosyltransferase</keyword>
<organism evidence="13 14">
    <name type="scientific">Candidatus Buchananbacteria bacterium RIFCSPHIGHO2_01_FULL_46_12</name>
    <dbReference type="NCBI Taxonomy" id="1797536"/>
    <lineage>
        <taxon>Bacteria</taxon>
        <taxon>Candidatus Buchananiibacteriota</taxon>
    </lineage>
</organism>
<evidence type="ECO:0000256" key="10">
    <source>
        <dbReference type="ARBA" id="ARBA00022726"/>
    </source>
</evidence>
<evidence type="ECO:0000313" key="14">
    <source>
        <dbReference type="Proteomes" id="UP000178432"/>
    </source>
</evidence>
<dbReference type="GO" id="GO:0002055">
    <property type="term" value="F:adenine binding"/>
    <property type="evidence" value="ECO:0007669"/>
    <property type="project" value="TreeGrafter"/>
</dbReference>
<dbReference type="AlphaFoldDB" id="A0A1G1YD06"/>
<name>A0A1G1YD06_9BACT</name>
<dbReference type="InterPro" id="IPR000836">
    <property type="entry name" value="PRTase_dom"/>
</dbReference>
<dbReference type="PANTHER" id="PTHR32315">
    <property type="entry name" value="ADENINE PHOSPHORIBOSYLTRANSFERASE"/>
    <property type="match status" value="1"/>
</dbReference>
<dbReference type="FunFam" id="3.40.50.2020:FF:000021">
    <property type="entry name" value="Adenine phosphoribosyltransferase"/>
    <property type="match status" value="1"/>
</dbReference>
<evidence type="ECO:0000259" key="12">
    <source>
        <dbReference type="Pfam" id="PF00156"/>
    </source>
</evidence>